<dbReference type="STRING" id="50990.A0A4Y7QLD8"/>
<evidence type="ECO:0000256" key="1">
    <source>
        <dbReference type="ARBA" id="ARBA00009480"/>
    </source>
</evidence>
<accession>A0A4Y7QLD8</accession>
<dbReference type="SMART" id="SM00397">
    <property type="entry name" value="t_SNARE"/>
    <property type="match status" value="2"/>
</dbReference>
<reference evidence="4 5" key="1">
    <citation type="submission" date="2018-06" db="EMBL/GenBank/DDBJ databases">
        <title>A transcriptomic atlas of mushroom development highlights an independent origin of complex multicellularity.</title>
        <authorList>
            <consortium name="DOE Joint Genome Institute"/>
            <person name="Krizsan K."/>
            <person name="Almasi E."/>
            <person name="Merenyi Z."/>
            <person name="Sahu N."/>
            <person name="Viragh M."/>
            <person name="Koszo T."/>
            <person name="Mondo S."/>
            <person name="Kiss B."/>
            <person name="Balint B."/>
            <person name="Kues U."/>
            <person name="Barry K."/>
            <person name="Hegedus J.C."/>
            <person name="Henrissat B."/>
            <person name="Johnson J."/>
            <person name="Lipzen A."/>
            <person name="Ohm R."/>
            <person name="Nagy I."/>
            <person name="Pangilinan J."/>
            <person name="Yan J."/>
            <person name="Xiong Y."/>
            <person name="Grigoriev I.V."/>
            <person name="Hibbett D.S."/>
            <person name="Nagy L.G."/>
        </authorList>
    </citation>
    <scope>NUCLEOTIDE SEQUENCE [LARGE SCALE GENOMIC DNA]</scope>
    <source>
        <strain evidence="4 5">SZMC22713</strain>
    </source>
</reference>
<feature type="region of interest" description="Disordered" evidence="2">
    <location>
        <begin position="224"/>
        <end position="308"/>
    </location>
</feature>
<feature type="compositionally biased region" description="Basic and acidic residues" evidence="2">
    <location>
        <begin position="286"/>
        <end position="295"/>
    </location>
</feature>
<dbReference type="GO" id="GO:0019905">
    <property type="term" value="F:syntaxin binding"/>
    <property type="evidence" value="ECO:0007669"/>
    <property type="project" value="TreeGrafter"/>
</dbReference>
<dbReference type="PANTHER" id="PTHR19305">
    <property type="entry name" value="SYNAPTOSOMAL ASSOCIATED PROTEIN"/>
    <property type="match status" value="1"/>
</dbReference>
<keyword evidence="5" id="KW-1185">Reference proteome</keyword>
<gene>
    <name evidence="4" type="ORF">BD410DRAFT_861978</name>
</gene>
<dbReference type="GO" id="GO:0005886">
    <property type="term" value="C:plasma membrane"/>
    <property type="evidence" value="ECO:0007669"/>
    <property type="project" value="TreeGrafter"/>
</dbReference>
<comment type="similarity">
    <text evidence="1">Belongs to the SNAP-25 family.</text>
</comment>
<dbReference type="EMBL" id="ML170157">
    <property type="protein sequence ID" value="TDL28467.1"/>
    <property type="molecule type" value="Genomic_DNA"/>
</dbReference>
<dbReference type="GO" id="GO:0031201">
    <property type="term" value="C:SNARE complex"/>
    <property type="evidence" value="ECO:0007669"/>
    <property type="project" value="TreeGrafter"/>
</dbReference>
<dbReference type="Proteomes" id="UP000294933">
    <property type="component" value="Unassembled WGS sequence"/>
</dbReference>
<evidence type="ECO:0000259" key="3">
    <source>
        <dbReference type="PROSITE" id="PS50192"/>
    </source>
</evidence>
<dbReference type="OrthoDB" id="18679at2759"/>
<evidence type="ECO:0000256" key="2">
    <source>
        <dbReference type="SAM" id="MobiDB-lite"/>
    </source>
</evidence>
<dbReference type="GO" id="GO:0006906">
    <property type="term" value="P:vesicle fusion"/>
    <property type="evidence" value="ECO:0007669"/>
    <property type="project" value="TreeGrafter"/>
</dbReference>
<feature type="compositionally biased region" description="Polar residues" evidence="2">
    <location>
        <begin position="139"/>
        <end position="152"/>
    </location>
</feature>
<feature type="region of interest" description="Disordered" evidence="2">
    <location>
        <begin position="1"/>
        <end position="153"/>
    </location>
</feature>
<dbReference type="AlphaFoldDB" id="A0A4Y7QLD8"/>
<dbReference type="CDD" id="cd15886">
    <property type="entry name" value="SNARE_SEC9N"/>
    <property type="match status" value="1"/>
</dbReference>
<feature type="compositionally biased region" description="Basic and acidic residues" evidence="2">
    <location>
        <begin position="224"/>
        <end position="254"/>
    </location>
</feature>
<dbReference type="PANTHER" id="PTHR19305:SF9">
    <property type="entry name" value="SYNAPTOSOMAL-ASSOCIATED PROTEIN 29"/>
    <property type="match status" value="1"/>
</dbReference>
<protein>
    <recommendedName>
        <fullName evidence="3">t-SNARE coiled-coil homology domain-containing protein</fullName>
    </recommendedName>
</protein>
<dbReference type="GO" id="GO:0006887">
    <property type="term" value="P:exocytosis"/>
    <property type="evidence" value="ECO:0007669"/>
    <property type="project" value="TreeGrafter"/>
</dbReference>
<evidence type="ECO:0000313" key="4">
    <source>
        <dbReference type="EMBL" id="TDL28467.1"/>
    </source>
</evidence>
<dbReference type="SUPFAM" id="SSF58038">
    <property type="entry name" value="SNARE fusion complex"/>
    <property type="match status" value="2"/>
</dbReference>
<proteinExistence type="inferred from homology"/>
<name>A0A4Y7QLD8_9AGAM</name>
<feature type="domain" description="T-SNARE coiled-coil homology" evidence="3">
    <location>
        <begin position="303"/>
        <end position="365"/>
    </location>
</feature>
<organism evidence="4 5">
    <name type="scientific">Rickenella mellea</name>
    <dbReference type="NCBI Taxonomy" id="50990"/>
    <lineage>
        <taxon>Eukaryota</taxon>
        <taxon>Fungi</taxon>
        <taxon>Dikarya</taxon>
        <taxon>Basidiomycota</taxon>
        <taxon>Agaricomycotina</taxon>
        <taxon>Agaricomycetes</taxon>
        <taxon>Hymenochaetales</taxon>
        <taxon>Rickenellaceae</taxon>
        <taxon>Rickenella</taxon>
    </lineage>
</organism>
<dbReference type="InterPro" id="IPR000727">
    <property type="entry name" value="T_SNARE_dom"/>
</dbReference>
<dbReference type="VEuPathDB" id="FungiDB:BD410DRAFT_861978"/>
<dbReference type="CDD" id="cd15857">
    <property type="entry name" value="SNARE_SEC9C"/>
    <property type="match status" value="1"/>
</dbReference>
<feature type="compositionally biased region" description="Polar residues" evidence="2">
    <location>
        <begin position="18"/>
        <end position="37"/>
    </location>
</feature>
<dbReference type="Gene3D" id="1.20.5.110">
    <property type="match status" value="2"/>
</dbReference>
<dbReference type="PROSITE" id="PS50192">
    <property type="entry name" value="T_SNARE"/>
    <property type="match status" value="1"/>
</dbReference>
<evidence type="ECO:0000313" key="5">
    <source>
        <dbReference type="Proteomes" id="UP000294933"/>
    </source>
</evidence>
<sequence>MPLFKRKEQLAIPPVADSNLSSNKPPSYRSSNSSTYVASRDGDPYNPTPVSYTSPSMTRSSSGNDNEWKPPSRGPLGRNNGITDPYSRGERNIDTDRNELFAGYNPEKAAGSNRFNDGPPGRRTPPPGEEQDEDVEGIKQQTRFTKQESVNSTRNALRLAREAEETATITLGRLGDQSEKLGNTERHLDVAKGHSLRAEDNAIQIKRLNKSIFNPSAALSIKRNREGQENKRMQALADEREEREAAMRDIRESQNRVGRATTYGRGNGDDDDDDDEGIARPGRGRVRTEERKRYQFEATASDDELEDELDDNLGEISDVAKRLKALGSAMGHELDHQNQRIQRIEGKTVKLSDKVDSNTDRLKRIR</sequence>
<dbReference type="GO" id="GO:0005484">
    <property type="term" value="F:SNAP receptor activity"/>
    <property type="evidence" value="ECO:0007669"/>
    <property type="project" value="TreeGrafter"/>
</dbReference>
<feature type="compositionally biased region" description="Low complexity" evidence="2">
    <location>
        <begin position="51"/>
        <end position="62"/>
    </location>
</feature>
<feature type="compositionally biased region" description="Basic and acidic residues" evidence="2">
    <location>
        <begin position="87"/>
        <end position="99"/>
    </location>
</feature>